<sequence>MKKLTIFMSLCVSTLTYANDSTGYVGTGGIEYLKNKNIAMQSEDLFISKKIIKVDYQFKNLSKQDITETILFPLPQLDNYRDGDFAHTEELLKSFRVQVNGKTVVPQMHVRAFMKPLKNGEVDERAKEIDVTEEFKRCGFSEKDLLTPWMDASESKFFSSKIYNCKMPKTQKLVQGYTKDQEIYWTGQVIYSWKQTFKANSVTQVKHQYKPLVGGSVALYEDEYNHQFCMDANFKKGLKKAKSENSSFSALGYILTTGANWAKPIENFKLTIERDPKELVSFCWKGKVSKISPTQFQMVEKNFVPKQDLDIIYVYLRN</sequence>
<gene>
    <name evidence="3" type="ORF">CDG60_06125</name>
</gene>
<evidence type="ECO:0000256" key="1">
    <source>
        <dbReference type="SAM" id="SignalP"/>
    </source>
</evidence>
<keyword evidence="1" id="KW-0732">Signal</keyword>
<dbReference type="KEGG" id="achi:CDG60_06125"/>
<evidence type="ECO:0000313" key="4">
    <source>
        <dbReference type="Proteomes" id="UP000263753"/>
    </source>
</evidence>
<evidence type="ECO:0000313" key="3">
    <source>
        <dbReference type="EMBL" id="AXY56185.1"/>
    </source>
</evidence>
<dbReference type="InterPro" id="IPR025538">
    <property type="entry name" value="DUF4424"/>
</dbReference>
<proteinExistence type="predicted"/>
<evidence type="ECO:0000259" key="2">
    <source>
        <dbReference type="Pfam" id="PF14415"/>
    </source>
</evidence>
<accession>A0A3B7LW14</accession>
<dbReference type="Proteomes" id="UP000263753">
    <property type="component" value="Chromosome"/>
</dbReference>
<feature type="signal peptide" evidence="1">
    <location>
        <begin position="1"/>
        <end position="18"/>
    </location>
</feature>
<dbReference type="AlphaFoldDB" id="A0A3B7LW14"/>
<reference evidence="4" key="1">
    <citation type="submission" date="2018-09" db="EMBL/GenBank/DDBJ databases">
        <title>The complete genome of Acinetobacter sp. strain WCHAc010005.</title>
        <authorList>
            <person name="Hu Y."/>
            <person name="Long H."/>
            <person name="Feng Y."/>
            <person name="Zong Z."/>
        </authorList>
    </citation>
    <scope>NUCLEOTIDE SEQUENCE [LARGE SCALE GENOMIC DNA]</scope>
    <source>
        <strain evidence="4">WCHAc010005</strain>
    </source>
</reference>
<name>A0A3B7LW14_9GAMM</name>
<dbReference type="Pfam" id="PF14415">
    <property type="entry name" value="DUF4424"/>
    <property type="match status" value="1"/>
</dbReference>
<dbReference type="EMBL" id="CP032134">
    <property type="protein sequence ID" value="AXY56185.1"/>
    <property type="molecule type" value="Genomic_DNA"/>
</dbReference>
<feature type="chain" id="PRO_5017713369" evidence="1">
    <location>
        <begin position="19"/>
        <end position="318"/>
    </location>
</feature>
<dbReference type="Gene3D" id="2.60.40.3680">
    <property type="match status" value="1"/>
</dbReference>
<protein>
    <submittedName>
        <fullName evidence="3">DUF4424 domain-containing protein</fullName>
    </submittedName>
</protein>
<organism evidence="3 4">
    <name type="scientific">Acinetobacter chinensis</name>
    <dbReference type="NCBI Taxonomy" id="2004650"/>
    <lineage>
        <taxon>Bacteria</taxon>
        <taxon>Pseudomonadati</taxon>
        <taxon>Pseudomonadota</taxon>
        <taxon>Gammaproteobacteria</taxon>
        <taxon>Moraxellales</taxon>
        <taxon>Moraxellaceae</taxon>
        <taxon>Acinetobacter</taxon>
    </lineage>
</organism>
<feature type="domain" description="DUF4424" evidence="2">
    <location>
        <begin position="18"/>
        <end position="311"/>
    </location>
</feature>
<dbReference type="RefSeq" id="WP_087511075.1">
    <property type="nucleotide sequence ID" value="NZ_CP032134.1"/>
</dbReference>